<proteinExistence type="predicted"/>
<organism evidence="1 2">
    <name type="scientific">Pseudochryseolinea flava</name>
    <dbReference type="NCBI Taxonomy" id="2059302"/>
    <lineage>
        <taxon>Bacteria</taxon>
        <taxon>Pseudomonadati</taxon>
        <taxon>Bacteroidota</taxon>
        <taxon>Cytophagia</taxon>
        <taxon>Cytophagales</taxon>
        <taxon>Fulvivirgaceae</taxon>
        <taxon>Pseudochryseolinea</taxon>
    </lineage>
</organism>
<sequence>MTLTIDIAQTTGGSTISFPNAYLKFFKIESTNPTPITSSFSNGSVAFQFNGKGPVTIQFYVIPLEIGRTESEIYVNNDRFILKQFIFL</sequence>
<reference evidence="1 2" key="1">
    <citation type="submission" date="2018-06" db="EMBL/GenBank/DDBJ databases">
        <title>Chryseolinea flavus sp. nov., a member of the phylum Bacteroidetes isolated from soil.</title>
        <authorList>
            <person name="Li Y."/>
            <person name="Wang J."/>
        </authorList>
    </citation>
    <scope>NUCLEOTIDE SEQUENCE [LARGE SCALE GENOMIC DNA]</scope>
    <source>
        <strain evidence="1 2">SDU1-6</strain>
    </source>
</reference>
<accession>A0A364Y5D2</accession>
<dbReference type="EMBL" id="QMFY01000002">
    <property type="protein sequence ID" value="RAW02163.1"/>
    <property type="molecule type" value="Genomic_DNA"/>
</dbReference>
<name>A0A364Y5D2_9BACT</name>
<evidence type="ECO:0000313" key="2">
    <source>
        <dbReference type="Proteomes" id="UP000251889"/>
    </source>
</evidence>
<evidence type="ECO:0000313" key="1">
    <source>
        <dbReference type="EMBL" id="RAW02163.1"/>
    </source>
</evidence>
<dbReference type="Proteomes" id="UP000251889">
    <property type="component" value="Unassembled WGS sequence"/>
</dbReference>
<keyword evidence="2" id="KW-1185">Reference proteome</keyword>
<protein>
    <submittedName>
        <fullName evidence="1">Uncharacterized protein</fullName>
    </submittedName>
</protein>
<dbReference type="AlphaFoldDB" id="A0A364Y5D2"/>
<comment type="caution">
    <text evidence="1">The sequence shown here is derived from an EMBL/GenBank/DDBJ whole genome shotgun (WGS) entry which is preliminary data.</text>
</comment>
<gene>
    <name evidence="1" type="ORF">DQQ10_06350</name>
</gene>